<accession>A0AAJ2HH23</accession>
<organism evidence="2 3">
    <name type="scientific">Herbaspirillum huttiense</name>
    <dbReference type="NCBI Taxonomy" id="863372"/>
    <lineage>
        <taxon>Bacteria</taxon>
        <taxon>Pseudomonadati</taxon>
        <taxon>Pseudomonadota</taxon>
        <taxon>Betaproteobacteria</taxon>
        <taxon>Burkholderiales</taxon>
        <taxon>Oxalobacteraceae</taxon>
        <taxon>Herbaspirillum</taxon>
    </lineage>
</organism>
<protein>
    <submittedName>
        <fullName evidence="2">Replication initiation factor domain-containing protein</fullName>
    </submittedName>
</protein>
<evidence type="ECO:0000313" key="3">
    <source>
        <dbReference type="Proteomes" id="UP001246152"/>
    </source>
</evidence>
<gene>
    <name evidence="2" type="ORF">RI046_29570</name>
</gene>
<sequence length="267" mass="30242">PRKRGWMGFEQSADISIGQMHIGLMAFGGDSQKGWVSVNISGRGCEWVRDWDSASDIASTLPQFEARRVDLALDTYQREVTHNKVMRAHRDGLFTTCGRPPEAVQIQSTDKCAGRTVYIGSRDQGKFLRAYEKGFELVKSYANGDEITHIDGYPVEDIYRLELELKPKLSPLPVDLIPRRDEYFSGAYPYLQKVIDIEPEVWQQKRERGPQMDLEASLSQIKHQYGSSLFTAVAAYQGDIGAVWNKIVGTRHNEHLLEKGVLLVDHT</sequence>
<dbReference type="GO" id="GO:0003743">
    <property type="term" value="F:translation initiation factor activity"/>
    <property type="evidence" value="ECO:0007669"/>
    <property type="project" value="UniProtKB-KW"/>
</dbReference>
<feature type="non-terminal residue" evidence="2">
    <location>
        <position position="1"/>
    </location>
</feature>
<dbReference type="Proteomes" id="UP001246152">
    <property type="component" value="Unassembled WGS sequence"/>
</dbReference>
<dbReference type="Pfam" id="PF02486">
    <property type="entry name" value="Rep_trans"/>
    <property type="match status" value="1"/>
</dbReference>
<name>A0AAJ2HH23_9BURK</name>
<comment type="caution">
    <text evidence="2">The sequence shown here is derived from an EMBL/GenBank/DDBJ whole genome shotgun (WGS) entry which is preliminary data.</text>
</comment>
<keyword evidence="2" id="KW-0396">Initiation factor</keyword>
<dbReference type="InterPro" id="IPR003491">
    <property type="entry name" value="REP-like_C"/>
</dbReference>
<feature type="domain" description="Replication initiation protein-like C-terminal" evidence="1">
    <location>
        <begin position="67"/>
        <end position="207"/>
    </location>
</feature>
<proteinExistence type="predicted"/>
<dbReference type="EMBL" id="JAVLSM010000042">
    <property type="protein sequence ID" value="MDR9839875.1"/>
    <property type="molecule type" value="Genomic_DNA"/>
</dbReference>
<keyword evidence="2" id="KW-0648">Protein biosynthesis</keyword>
<dbReference type="AlphaFoldDB" id="A0AAJ2HH23"/>
<evidence type="ECO:0000313" key="2">
    <source>
        <dbReference type="EMBL" id="MDR9839875.1"/>
    </source>
</evidence>
<reference evidence="2" key="1">
    <citation type="submission" date="2023-04" db="EMBL/GenBank/DDBJ databases">
        <title>Description of first Herbaspirillum huttiense subsp. nephrolepsisexaltata and Herbaspirillum huttiense subsp. lycopersicon.</title>
        <authorList>
            <person name="Poudel M."/>
            <person name="Sharma A."/>
            <person name="Goss E."/>
            <person name="Tapia J.H."/>
            <person name="Harmon C.M."/>
            <person name="Jones J.B."/>
        </authorList>
    </citation>
    <scope>NUCLEOTIDE SEQUENCE</scope>
    <source>
        <strain evidence="2">G21-1742</strain>
    </source>
</reference>
<evidence type="ECO:0000259" key="1">
    <source>
        <dbReference type="Pfam" id="PF02486"/>
    </source>
</evidence>